<feature type="non-terminal residue" evidence="5">
    <location>
        <position position="190"/>
    </location>
</feature>
<dbReference type="GO" id="GO:0005840">
    <property type="term" value="C:ribosome"/>
    <property type="evidence" value="ECO:0007669"/>
    <property type="project" value="UniProtKB-KW"/>
</dbReference>
<name>C1FJ75_MICCC</name>
<dbReference type="EMBL" id="CP001577">
    <property type="protein sequence ID" value="ACO70540.1"/>
    <property type="molecule type" value="Genomic_DNA"/>
</dbReference>
<dbReference type="Gene3D" id="3.40.1370.10">
    <property type="match status" value="1"/>
</dbReference>
<evidence type="ECO:0000256" key="3">
    <source>
        <dbReference type="ARBA" id="ARBA00023274"/>
    </source>
</evidence>
<dbReference type="eggNOG" id="KOG1624">
    <property type="taxonomic scope" value="Eukaryota"/>
</dbReference>
<evidence type="ECO:0000256" key="2">
    <source>
        <dbReference type="ARBA" id="ARBA00022980"/>
    </source>
</evidence>
<dbReference type="GO" id="GO:0003735">
    <property type="term" value="F:structural constituent of ribosome"/>
    <property type="evidence" value="ECO:0007669"/>
    <property type="project" value="InterPro"/>
</dbReference>
<dbReference type="Proteomes" id="UP000002009">
    <property type="component" value="Chromosome 12"/>
</dbReference>
<evidence type="ECO:0000313" key="6">
    <source>
        <dbReference type="Proteomes" id="UP000002009"/>
    </source>
</evidence>
<dbReference type="InterPro" id="IPR023574">
    <property type="entry name" value="Ribosomal_uL4_dom_sf"/>
</dbReference>
<dbReference type="GeneID" id="8247936"/>
<accession>C1FJ75</accession>
<dbReference type="PANTHER" id="PTHR10746:SF6">
    <property type="entry name" value="LARGE RIBOSOMAL SUBUNIT PROTEIN UL4M"/>
    <property type="match status" value="1"/>
</dbReference>
<sequence length="190" mass="20952">ETVTLPGRHFDVPLRVDIAHRVVVWQRSKRRGNYAKTLTRSEVSGTTRKARAQKGAGRARVGTLRAPQMRGGGVAHGPSGMRNWNTKLQRRVRRAGLQVALSAKAAEGRIVVLDSLHRGVEPKTQWLDGALDTLLGAQKLPTTHSNAKRASLNLPHVQVMDQFGLNVYDVLRHRSLAITRDALDALVARL</sequence>
<dbReference type="AlphaFoldDB" id="C1FJ75"/>
<evidence type="ECO:0000313" key="5">
    <source>
        <dbReference type="EMBL" id="ACO70540.1"/>
    </source>
</evidence>
<protein>
    <recommendedName>
        <fullName evidence="4">Large ribosomal subunit protein uL4m</fullName>
    </recommendedName>
</protein>
<dbReference type="OMA" id="CAFNSIT"/>
<organism evidence="5 6">
    <name type="scientific">Micromonas commoda (strain RCC299 / NOUM17 / CCMP2709)</name>
    <name type="common">Picoplanktonic green alga</name>
    <dbReference type="NCBI Taxonomy" id="296587"/>
    <lineage>
        <taxon>Eukaryota</taxon>
        <taxon>Viridiplantae</taxon>
        <taxon>Chlorophyta</taxon>
        <taxon>Mamiellophyceae</taxon>
        <taxon>Mamiellales</taxon>
        <taxon>Mamiellaceae</taxon>
        <taxon>Micromonas</taxon>
    </lineage>
</organism>
<dbReference type="InterPro" id="IPR013005">
    <property type="entry name" value="Ribosomal_uL4-like"/>
</dbReference>
<comment type="similarity">
    <text evidence="1">Belongs to the universal ribosomal protein uL4 family.</text>
</comment>
<dbReference type="OrthoDB" id="275876at2759"/>
<evidence type="ECO:0000256" key="1">
    <source>
        <dbReference type="ARBA" id="ARBA00010528"/>
    </source>
</evidence>
<dbReference type="Pfam" id="PF00573">
    <property type="entry name" value="Ribosomal_L4"/>
    <property type="match status" value="1"/>
</dbReference>
<keyword evidence="3" id="KW-0687">Ribonucleoprotein</keyword>
<reference evidence="5 6" key="1">
    <citation type="journal article" date="2009" name="Science">
        <title>Green evolution and dynamic adaptations revealed by genomes of the marine picoeukaryotes Micromonas.</title>
        <authorList>
            <person name="Worden A.Z."/>
            <person name="Lee J.H."/>
            <person name="Mock T."/>
            <person name="Rouze P."/>
            <person name="Simmons M.P."/>
            <person name="Aerts A.L."/>
            <person name="Allen A.E."/>
            <person name="Cuvelier M.L."/>
            <person name="Derelle E."/>
            <person name="Everett M.V."/>
            <person name="Foulon E."/>
            <person name="Grimwood J."/>
            <person name="Gundlach H."/>
            <person name="Henrissat B."/>
            <person name="Napoli C."/>
            <person name="McDonald S.M."/>
            <person name="Parker M.S."/>
            <person name="Rombauts S."/>
            <person name="Salamov A."/>
            <person name="Von Dassow P."/>
            <person name="Badger J.H."/>
            <person name="Coutinho P.M."/>
            <person name="Demir E."/>
            <person name="Dubchak I."/>
            <person name="Gentemann C."/>
            <person name="Eikrem W."/>
            <person name="Gready J.E."/>
            <person name="John U."/>
            <person name="Lanier W."/>
            <person name="Lindquist E.A."/>
            <person name="Lucas S."/>
            <person name="Mayer K.F."/>
            <person name="Moreau H."/>
            <person name="Not F."/>
            <person name="Otillar R."/>
            <person name="Panaud O."/>
            <person name="Pangilinan J."/>
            <person name="Paulsen I."/>
            <person name="Piegu B."/>
            <person name="Poliakov A."/>
            <person name="Robbens S."/>
            <person name="Schmutz J."/>
            <person name="Toulza E."/>
            <person name="Wyss T."/>
            <person name="Zelensky A."/>
            <person name="Zhou K."/>
            <person name="Armbrust E.V."/>
            <person name="Bhattacharya D."/>
            <person name="Goodenough U.W."/>
            <person name="Van de Peer Y."/>
            <person name="Grigoriev I.V."/>
        </authorList>
    </citation>
    <scope>NUCLEOTIDE SEQUENCE [LARGE SCALE GENOMIC DNA]</scope>
    <source>
        <strain evidence="6">RCC299 / NOUM17</strain>
    </source>
</reference>
<keyword evidence="2" id="KW-0689">Ribosomal protein</keyword>
<dbReference type="GO" id="GO:1990904">
    <property type="term" value="C:ribonucleoprotein complex"/>
    <property type="evidence" value="ECO:0007669"/>
    <property type="project" value="UniProtKB-KW"/>
</dbReference>
<dbReference type="FunCoup" id="C1FJ75">
    <property type="interactions" value="1498"/>
</dbReference>
<dbReference type="NCBIfam" id="TIGR03953">
    <property type="entry name" value="rplD_bact"/>
    <property type="match status" value="1"/>
</dbReference>
<dbReference type="InParanoid" id="C1FJ75"/>
<dbReference type="GO" id="GO:0006412">
    <property type="term" value="P:translation"/>
    <property type="evidence" value="ECO:0007669"/>
    <property type="project" value="InterPro"/>
</dbReference>
<dbReference type="InterPro" id="IPR002136">
    <property type="entry name" value="Ribosomal_uL4"/>
</dbReference>
<dbReference type="KEGG" id="mis:MICPUN_76320"/>
<dbReference type="PANTHER" id="PTHR10746">
    <property type="entry name" value="50S RIBOSOMAL PROTEIN L4"/>
    <property type="match status" value="1"/>
</dbReference>
<dbReference type="SUPFAM" id="SSF52166">
    <property type="entry name" value="Ribosomal protein L4"/>
    <property type="match status" value="1"/>
</dbReference>
<evidence type="ECO:0000256" key="4">
    <source>
        <dbReference type="ARBA" id="ARBA00040565"/>
    </source>
</evidence>
<dbReference type="STRING" id="296587.C1FJ75"/>
<gene>
    <name evidence="5" type="ORF">MICPUN_76320</name>
</gene>
<keyword evidence="6" id="KW-1185">Reference proteome</keyword>
<proteinExistence type="inferred from homology"/>
<feature type="non-terminal residue" evidence="5">
    <location>
        <position position="1"/>
    </location>
</feature>
<dbReference type="RefSeq" id="XP_002509282.1">
    <property type="nucleotide sequence ID" value="XM_002509236.1"/>
</dbReference>